<dbReference type="CDD" id="cd06558">
    <property type="entry name" value="crotonase-like"/>
    <property type="match status" value="1"/>
</dbReference>
<keyword evidence="3 5" id="KW-0378">Hydrolase</keyword>
<evidence type="ECO:0000256" key="1">
    <source>
        <dbReference type="ARBA" id="ARBA00001709"/>
    </source>
</evidence>
<dbReference type="EC" id="3.1.2.4" evidence="2"/>
<gene>
    <name evidence="5" type="ORF">CGZ93_15525</name>
</gene>
<dbReference type="InterPro" id="IPR032259">
    <property type="entry name" value="HIBYL-CoA-H"/>
</dbReference>
<evidence type="ECO:0000256" key="3">
    <source>
        <dbReference type="ARBA" id="ARBA00022801"/>
    </source>
</evidence>
<keyword evidence="6" id="KW-1185">Reference proteome</keyword>
<comment type="catalytic activity">
    <reaction evidence="1">
        <text>3-hydroxy-2-methylpropanoyl-CoA + H2O = 3-hydroxy-2-methylpropanoate + CoA + H(+)</text>
        <dbReference type="Rhea" id="RHEA:20888"/>
        <dbReference type="ChEBI" id="CHEBI:11805"/>
        <dbReference type="ChEBI" id="CHEBI:15377"/>
        <dbReference type="ChEBI" id="CHEBI:15378"/>
        <dbReference type="ChEBI" id="CHEBI:57287"/>
        <dbReference type="ChEBI" id="CHEBI:57340"/>
        <dbReference type="EC" id="3.1.2.4"/>
    </reaction>
</comment>
<dbReference type="InterPro" id="IPR045004">
    <property type="entry name" value="ECH_dom"/>
</dbReference>
<proteinExistence type="predicted"/>
<dbReference type="SUPFAM" id="SSF52096">
    <property type="entry name" value="ClpP/crotonase"/>
    <property type="match status" value="1"/>
</dbReference>
<dbReference type="AlphaFoldDB" id="A0A255GXR5"/>
<evidence type="ECO:0000313" key="5">
    <source>
        <dbReference type="EMBL" id="OYO18394.1"/>
    </source>
</evidence>
<dbReference type="RefSeq" id="WP_094365062.1">
    <property type="nucleotide sequence ID" value="NZ_NMVQ01000044.1"/>
</dbReference>
<organism evidence="5 6">
    <name type="scientific">Enemella dayhoffiae</name>
    <dbReference type="NCBI Taxonomy" id="2016507"/>
    <lineage>
        <taxon>Bacteria</taxon>
        <taxon>Bacillati</taxon>
        <taxon>Actinomycetota</taxon>
        <taxon>Actinomycetes</taxon>
        <taxon>Propionibacteriales</taxon>
        <taxon>Propionibacteriaceae</taxon>
        <taxon>Enemella</taxon>
    </lineage>
</organism>
<evidence type="ECO:0000259" key="4">
    <source>
        <dbReference type="Pfam" id="PF16113"/>
    </source>
</evidence>
<dbReference type="NCBIfam" id="NF004127">
    <property type="entry name" value="PRK05617.1"/>
    <property type="match status" value="1"/>
</dbReference>
<dbReference type="GO" id="GO:0005829">
    <property type="term" value="C:cytosol"/>
    <property type="evidence" value="ECO:0007669"/>
    <property type="project" value="TreeGrafter"/>
</dbReference>
<dbReference type="InterPro" id="IPR029045">
    <property type="entry name" value="ClpP/crotonase-like_dom_sf"/>
</dbReference>
<dbReference type="GO" id="GO:0006574">
    <property type="term" value="P:L-valine catabolic process"/>
    <property type="evidence" value="ECO:0007669"/>
    <property type="project" value="TreeGrafter"/>
</dbReference>
<reference evidence="5 6" key="1">
    <citation type="submission" date="2017-07" db="EMBL/GenBank/DDBJ databases">
        <title>Draft whole genome sequences of clinical Proprionibacteriaceae strains.</title>
        <authorList>
            <person name="Bernier A.-M."/>
            <person name="Bernard K."/>
            <person name="Domingo M.-C."/>
        </authorList>
    </citation>
    <scope>NUCLEOTIDE SEQUENCE [LARGE SCALE GENOMIC DNA]</scope>
    <source>
        <strain evidence="5 6">NML 130396</strain>
    </source>
</reference>
<dbReference type="OrthoDB" id="9790967at2"/>
<dbReference type="Pfam" id="PF16113">
    <property type="entry name" value="ECH_2"/>
    <property type="match status" value="1"/>
</dbReference>
<name>A0A255GXR5_9ACTN</name>
<sequence length="341" mass="36318">MEHEIDYAPGRTGTDQVLFAHDGNLGRILLNRPKAINSLNAEMCRAILEQLRLWADDPAIKTVTVEGAGERGLCAGGDVKSLRQAVVADPKSPAPAEFWETEYEMNQLVADYPKPYLAVMDGVCMGGGLGISAHGSIRLVTPRSKLAMPETIIGFFPDVGMLHLLSRMPGEFGTFLALTGRTIGAGDALAAGLADHLIAEADIQPHLAATAAGGVVAAAPAAPEPELFGAGWIAECFVGDDAQAIVRRLGDHDDEGARRAAEDITARSPFAVSLTLAALRRAAELSLSEVLAQDLRLSRHFATDPDFLEGVRCQLVDRGDTPQWRHRSLADVDPAEVAALF</sequence>
<protein>
    <recommendedName>
        <fullName evidence="2">3-hydroxyisobutyryl-CoA hydrolase</fullName>
        <ecNumber evidence="2">3.1.2.4</ecNumber>
    </recommendedName>
</protein>
<dbReference type="Gene3D" id="3.90.226.10">
    <property type="entry name" value="2-enoyl-CoA Hydratase, Chain A, domain 1"/>
    <property type="match status" value="1"/>
</dbReference>
<evidence type="ECO:0000313" key="6">
    <source>
        <dbReference type="Proteomes" id="UP000216311"/>
    </source>
</evidence>
<dbReference type="EMBL" id="NMVQ01000044">
    <property type="protein sequence ID" value="OYO18394.1"/>
    <property type="molecule type" value="Genomic_DNA"/>
</dbReference>
<dbReference type="PANTHER" id="PTHR43176">
    <property type="entry name" value="3-HYDROXYISOBUTYRYL-COA HYDROLASE-RELATED"/>
    <property type="match status" value="1"/>
</dbReference>
<comment type="caution">
    <text evidence="5">The sequence shown here is derived from an EMBL/GenBank/DDBJ whole genome shotgun (WGS) entry which is preliminary data.</text>
</comment>
<evidence type="ECO:0000256" key="2">
    <source>
        <dbReference type="ARBA" id="ARBA00011915"/>
    </source>
</evidence>
<dbReference type="Proteomes" id="UP000216311">
    <property type="component" value="Unassembled WGS sequence"/>
</dbReference>
<dbReference type="GO" id="GO:0003860">
    <property type="term" value="F:3-hydroxyisobutyryl-CoA hydrolase activity"/>
    <property type="evidence" value="ECO:0007669"/>
    <property type="project" value="UniProtKB-EC"/>
</dbReference>
<feature type="domain" description="Enoyl-CoA hydratase/isomerase" evidence="4">
    <location>
        <begin position="26"/>
        <end position="341"/>
    </location>
</feature>
<accession>A0A255GXR5</accession>
<dbReference type="PANTHER" id="PTHR43176:SF3">
    <property type="entry name" value="3-HYDROXYISOBUTYRYL-COA HYDROLASE, MITOCHONDRIAL"/>
    <property type="match status" value="1"/>
</dbReference>